<dbReference type="SUPFAM" id="SSF55961">
    <property type="entry name" value="Bet v1-like"/>
    <property type="match status" value="1"/>
</dbReference>
<protein>
    <recommendedName>
        <fullName evidence="3">SRPBCC domain-containing protein</fullName>
    </recommendedName>
</protein>
<dbReference type="EMBL" id="JBITMB010000015">
    <property type="protein sequence ID" value="MFI7445618.1"/>
    <property type="molecule type" value="Genomic_DNA"/>
</dbReference>
<reference evidence="1 2" key="1">
    <citation type="submission" date="2024-10" db="EMBL/GenBank/DDBJ databases">
        <title>The Natural Products Discovery Center: Release of the First 8490 Sequenced Strains for Exploring Actinobacteria Biosynthetic Diversity.</title>
        <authorList>
            <person name="Kalkreuter E."/>
            <person name="Kautsar S.A."/>
            <person name="Yang D."/>
            <person name="Bader C.D."/>
            <person name="Teijaro C.N."/>
            <person name="Fluegel L."/>
            <person name="Davis C.M."/>
            <person name="Simpson J.R."/>
            <person name="Lauterbach L."/>
            <person name="Steele A.D."/>
            <person name="Gui C."/>
            <person name="Meng S."/>
            <person name="Li G."/>
            <person name="Viehrig K."/>
            <person name="Ye F."/>
            <person name="Su P."/>
            <person name="Kiefer A.F."/>
            <person name="Nichols A."/>
            <person name="Cepeda A.J."/>
            <person name="Yan W."/>
            <person name="Fan B."/>
            <person name="Jiang Y."/>
            <person name="Adhikari A."/>
            <person name="Zheng C.-J."/>
            <person name="Schuster L."/>
            <person name="Cowan T.M."/>
            <person name="Smanski M.J."/>
            <person name="Chevrette M.G."/>
            <person name="De Carvalho L.P.S."/>
            <person name="Shen B."/>
        </authorList>
    </citation>
    <scope>NUCLEOTIDE SEQUENCE [LARGE SCALE GENOMIC DNA]</scope>
    <source>
        <strain evidence="1 2">NPDC049503</strain>
    </source>
</reference>
<evidence type="ECO:0008006" key="3">
    <source>
        <dbReference type="Google" id="ProtNLM"/>
    </source>
</evidence>
<name>A0ABW8AGS8_9ACTN</name>
<dbReference type="InterPro" id="IPR023393">
    <property type="entry name" value="START-like_dom_sf"/>
</dbReference>
<evidence type="ECO:0000313" key="2">
    <source>
        <dbReference type="Proteomes" id="UP001612928"/>
    </source>
</evidence>
<comment type="caution">
    <text evidence="1">The sequence shown here is derived from an EMBL/GenBank/DDBJ whole genome shotgun (WGS) entry which is preliminary data.</text>
</comment>
<dbReference type="Proteomes" id="UP001612928">
    <property type="component" value="Unassembled WGS sequence"/>
</dbReference>
<sequence>MSADRDSAADSATVSIRRRFDCSFADLWVAVTVPDSISAWFTPCRVGPDGRYSLRFTEKSGESYVKYATVLGCGRLGSAGEYRFLLHDEGYRDSTVEVRAGADGEAGSGLELRHLHPPPPLIDGYARGWADYLDALERHLAATGRARSRA</sequence>
<gene>
    <name evidence="1" type="ORF">ACIBP5_37100</name>
</gene>
<keyword evidence="2" id="KW-1185">Reference proteome</keyword>
<dbReference type="RefSeq" id="WP_397026096.1">
    <property type="nucleotide sequence ID" value="NZ_JBITMB010000015.1"/>
</dbReference>
<evidence type="ECO:0000313" key="1">
    <source>
        <dbReference type="EMBL" id="MFI7445618.1"/>
    </source>
</evidence>
<dbReference type="Gene3D" id="3.30.530.20">
    <property type="match status" value="1"/>
</dbReference>
<proteinExistence type="predicted"/>
<accession>A0ABW8AGS8</accession>
<organism evidence="1 2">
    <name type="scientific">Nonomuraea indica</name>
    <dbReference type="NCBI Taxonomy" id="1581193"/>
    <lineage>
        <taxon>Bacteria</taxon>
        <taxon>Bacillati</taxon>
        <taxon>Actinomycetota</taxon>
        <taxon>Actinomycetes</taxon>
        <taxon>Streptosporangiales</taxon>
        <taxon>Streptosporangiaceae</taxon>
        <taxon>Nonomuraea</taxon>
    </lineage>
</organism>